<dbReference type="Pfam" id="PF00571">
    <property type="entry name" value="CBS"/>
    <property type="match status" value="2"/>
</dbReference>
<feature type="transmembrane region" description="Helical" evidence="9">
    <location>
        <begin position="384"/>
        <end position="410"/>
    </location>
</feature>
<keyword evidence="3 9" id="KW-0813">Transport</keyword>
<evidence type="ECO:0000313" key="12">
    <source>
        <dbReference type="Proteomes" id="UP001594351"/>
    </source>
</evidence>
<dbReference type="InterPro" id="IPR000644">
    <property type="entry name" value="CBS_dom"/>
</dbReference>
<keyword evidence="9" id="KW-0479">Metal-binding</keyword>
<keyword evidence="6 9" id="KW-1133">Transmembrane helix</keyword>
<dbReference type="Proteomes" id="UP001594351">
    <property type="component" value="Unassembled WGS sequence"/>
</dbReference>
<dbReference type="InterPro" id="IPR006668">
    <property type="entry name" value="Mg_transptr_MgtE_intracell_dom"/>
</dbReference>
<name>A0ABV6Z357_UNCC1</name>
<evidence type="ECO:0000256" key="2">
    <source>
        <dbReference type="ARBA" id="ARBA00009749"/>
    </source>
</evidence>
<dbReference type="InterPro" id="IPR006669">
    <property type="entry name" value="MgtE_transporter"/>
</dbReference>
<keyword evidence="7 9" id="KW-0472">Membrane</keyword>
<dbReference type="PANTHER" id="PTHR43773">
    <property type="entry name" value="MAGNESIUM TRANSPORTER MGTE"/>
    <property type="match status" value="1"/>
</dbReference>
<evidence type="ECO:0000256" key="4">
    <source>
        <dbReference type="ARBA" id="ARBA00022692"/>
    </source>
</evidence>
<dbReference type="SMART" id="SM00116">
    <property type="entry name" value="CBS"/>
    <property type="match status" value="1"/>
</dbReference>
<dbReference type="InterPro" id="IPR046342">
    <property type="entry name" value="CBS_dom_sf"/>
</dbReference>
<dbReference type="Gene3D" id="1.10.357.20">
    <property type="entry name" value="SLC41 divalent cation transporters, integral membrane domain"/>
    <property type="match status" value="1"/>
</dbReference>
<comment type="function">
    <text evidence="9">Acts as a magnesium transporter.</text>
</comment>
<evidence type="ECO:0000256" key="1">
    <source>
        <dbReference type="ARBA" id="ARBA00004141"/>
    </source>
</evidence>
<gene>
    <name evidence="11" type="primary">mgtE</name>
    <name evidence="11" type="ORF">ACFL27_21325</name>
</gene>
<feature type="transmembrane region" description="Helical" evidence="9">
    <location>
        <begin position="310"/>
        <end position="336"/>
    </location>
</feature>
<evidence type="ECO:0000256" key="9">
    <source>
        <dbReference type="RuleBase" id="RU362011"/>
    </source>
</evidence>
<reference evidence="11 12" key="1">
    <citation type="submission" date="2024-09" db="EMBL/GenBank/DDBJ databases">
        <title>Laminarin stimulates single cell rates of sulfate reduction while oxygen inhibits transcriptomic activity in coastal marine sediment.</title>
        <authorList>
            <person name="Lindsay M."/>
            <person name="Orcutt B."/>
            <person name="Emerson D."/>
            <person name="Stepanauskas R."/>
            <person name="D'Angelo T."/>
        </authorList>
    </citation>
    <scope>NUCLEOTIDE SEQUENCE [LARGE SCALE GENOMIC DNA]</scope>
    <source>
        <strain evidence="11">SAG AM-311-K15</strain>
    </source>
</reference>
<organism evidence="11 12">
    <name type="scientific">candidate division CSSED10-310 bacterium</name>
    <dbReference type="NCBI Taxonomy" id="2855610"/>
    <lineage>
        <taxon>Bacteria</taxon>
        <taxon>Bacteria division CSSED10-310</taxon>
    </lineage>
</organism>
<dbReference type="SUPFAM" id="SSF54631">
    <property type="entry name" value="CBS-domain pair"/>
    <property type="match status" value="1"/>
</dbReference>
<evidence type="ECO:0000313" key="11">
    <source>
        <dbReference type="EMBL" id="MFC1852748.1"/>
    </source>
</evidence>
<feature type="transmembrane region" description="Helical" evidence="9">
    <location>
        <begin position="283"/>
        <end position="304"/>
    </location>
</feature>
<feature type="transmembrane region" description="Helical" evidence="9">
    <location>
        <begin position="357"/>
        <end position="378"/>
    </location>
</feature>
<dbReference type="Pfam" id="PF03448">
    <property type="entry name" value="MgtE_N"/>
    <property type="match status" value="1"/>
</dbReference>
<comment type="subunit">
    <text evidence="9">Homodimer.</text>
</comment>
<protein>
    <recommendedName>
        <fullName evidence="9">Magnesium transporter MgtE</fullName>
    </recommendedName>
</protein>
<dbReference type="CDD" id="cd04606">
    <property type="entry name" value="CBS_pair_Mg_transporter"/>
    <property type="match status" value="1"/>
</dbReference>
<dbReference type="NCBIfam" id="TIGR00400">
    <property type="entry name" value="mgtE"/>
    <property type="match status" value="1"/>
</dbReference>
<keyword evidence="4 9" id="KW-0812">Transmembrane</keyword>
<evidence type="ECO:0000256" key="5">
    <source>
        <dbReference type="ARBA" id="ARBA00022842"/>
    </source>
</evidence>
<accession>A0ABV6Z357</accession>
<evidence type="ECO:0000256" key="3">
    <source>
        <dbReference type="ARBA" id="ARBA00022448"/>
    </source>
</evidence>
<sequence>MFLRSQLQQTLAKLIRSGNKNKILRIIEKLHIVEIEEIFLNLMPVEQREFLIILFEVEQAGKTLIRLPKSLSQELLEKFNDQQLVTMLNRLSSKESKSLLRYVPEERMQRILSFMEGDESTHLTELLLHPEDSAGDLMSPHFFTLPGDMLVREAIEYPRQMEREVSFNNIYVVDEHNRISGVIPIQELLLVDLDRSLADIMNRDVITIPPESSKQEVADYITRYNLLAMPVVDEMGVIKGIVSIDSIIEVLQDEATEDMYKIAGLDKEDRVFVRPLQSVQKRLPWLSINILTALAGASVVNFFQSTIDQMVALVIFMPVIAGLGGNTGAQTLTVIVRGIALGEVQLSAARRIILKELTVGLINGVIIGFLIAMVAIIWKGPVFLGIIVALAIVCNLLMASLIGSLVPLTLKYLGFDPAIASNIFVTATTDMFGFFVYLGLASIFMIYLV</sequence>
<dbReference type="SUPFAM" id="SSF161093">
    <property type="entry name" value="MgtE membrane domain-like"/>
    <property type="match status" value="1"/>
</dbReference>
<dbReference type="PANTHER" id="PTHR43773:SF1">
    <property type="entry name" value="MAGNESIUM TRANSPORTER MGTE"/>
    <property type="match status" value="1"/>
</dbReference>
<dbReference type="PROSITE" id="PS51371">
    <property type="entry name" value="CBS"/>
    <property type="match status" value="2"/>
</dbReference>
<comment type="caution">
    <text evidence="11">The sequence shown here is derived from an EMBL/GenBank/DDBJ whole genome shotgun (WGS) entry which is preliminary data.</text>
</comment>
<dbReference type="Pfam" id="PF01769">
    <property type="entry name" value="MgtE"/>
    <property type="match status" value="1"/>
</dbReference>
<evidence type="ECO:0000259" key="10">
    <source>
        <dbReference type="PROSITE" id="PS51371"/>
    </source>
</evidence>
<comment type="similarity">
    <text evidence="2 9">Belongs to the SLC41A transporter family.</text>
</comment>
<evidence type="ECO:0000256" key="6">
    <source>
        <dbReference type="ARBA" id="ARBA00022989"/>
    </source>
</evidence>
<feature type="domain" description="CBS" evidence="10">
    <location>
        <begin position="201"/>
        <end position="257"/>
    </location>
</feature>
<keyword evidence="9" id="KW-1003">Cell membrane</keyword>
<keyword evidence="12" id="KW-1185">Reference proteome</keyword>
<dbReference type="SMART" id="SM00924">
    <property type="entry name" value="MgtE_N"/>
    <property type="match status" value="1"/>
</dbReference>
<dbReference type="EMBL" id="JBHPBY010000360">
    <property type="protein sequence ID" value="MFC1852748.1"/>
    <property type="molecule type" value="Genomic_DNA"/>
</dbReference>
<keyword evidence="8" id="KW-0129">CBS domain</keyword>
<keyword evidence="5 9" id="KW-0460">Magnesium</keyword>
<dbReference type="InterPro" id="IPR036739">
    <property type="entry name" value="SLC41_membr_dom_sf"/>
</dbReference>
<dbReference type="Gene3D" id="1.25.60.10">
    <property type="entry name" value="MgtE N-terminal domain-like"/>
    <property type="match status" value="1"/>
</dbReference>
<comment type="subcellular location">
    <subcellularLocation>
        <location evidence="9">Cell membrane</location>
        <topology evidence="9">Multi-pass membrane protein</topology>
    </subcellularLocation>
    <subcellularLocation>
        <location evidence="1">Membrane</location>
        <topology evidence="1">Multi-pass membrane protein</topology>
    </subcellularLocation>
</comment>
<proteinExistence type="inferred from homology"/>
<evidence type="ECO:0000256" key="8">
    <source>
        <dbReference type="PROSITE-ProRule" id="PRU00703"/>
    </source>
</evidence>
<dbReference type="InterPro" id="IPR006667">
    <property type="entry name" value="SLC41_membr_dom"/>
</dbReference>
<feature type="transmembrane region" description="Helical" evidence="9">
    <location>
        <begin position="422"/>
        <end position="448"/>
    </location>
</feature>
<feature type="domain" description="CBS" evidence="10">
    <location>
        <begin position="138"/>
        <end position="200"/>
    </location>
</feature>
<dbReference type="Gene3D" id="3.10.580.10">
    <property type="entry name" value="CBS-domain"/>
    <property type="match status" value="1"/>
</dbReference>
<dbReference type="SUPFAM" id="SSF158791">
    <property type="entry name" value="MgtE N-terminal domain-like"/>
    <property type="match status" value="1"/>
</dbReference>
<evidence type="ECO:0000256" key="7">
    <source>
        <dbReference type="ARBA" id="ARBA00023136"/>
    </source>
</evidence>
<dbReference type="InterPro" id="IPR038076">
    <property type="entry name" value="MgtE_N_sf"/>
</dbReference>